<dbReference type="PRINTS" id="PR00411">
    <property type="entry name" value="PNDRDTASEI"/>
</dbReference>
<dbReference type="AlphaFoldDB" id="A0A9X2AMX1"/>
<dbReference type="SUPFAM" id="SSF51905">
    <property type="entry name" value="FAD/NAD(P)-binding domain"/>
    <property type="match status" value="1"/>
</dbReference>
<sequence>MDTEEVDLLVIGGGVAGLTAALVAAIEGLRVLVCEKSDQLGGTAATSAGTVWIPGSSQSRQAGLADPLEQARRYLAAEIDTDSGAELREAFLATGPRVLDYLAQHSCVEFVPAVRHPDYHDRHAGAAIGGRALVARAFDGRLLGRDFARLRPPMRSMMVLGGMSVSKDDLAPLLRPFASRAALRHVLALLGRHARDRLRHPRGTRLVMGNALIARLLYSLRQRGVAVRTGVAVQALHQEAGAVTGATLSQEGRDVHVQARRGVVLACGGFGHGAAWRQRFLPAPGQTHSLMFEGNTGDGLRLAESVGAAIDDIGHSTPAFWTPVSVLRHADGTRQMFPHFALDRAKPGLIAVDARGQRFVNEGDSYHDFVLAMLRAPGEAPAVPAHLVCDAGFLRRYGLGLVRPGAWRLQPFLRAGYLHRAPTLAALAAGLGIDPAGLQATVARHNRFAQTGVDEDFGKGTSELNRFNGDAGHGPNPCLGPIAAPPFYAVTVWPGDAGMSVGLRTDEDARVQGLDGQPITGLYACGADMGSIMRGRYPGPGVTLGPALVFAWRAVMHALQQRPG</sequence>
<dbReference type="GO" id="GO:0008202">
    <property type="term" value="P:steroid metabolic process"/>
    <property type="evidence" value="ECO:0007669"/>
    <property type="project" value="UniProtKB-ARBA"/>
</dbReference>
<dbReference type="InterPro" id="IPR036188">
    <property type="entry name" value="FAD/NAD-bd_sf"/>
</dbReference>
<keyword evidence="2" id="KW-0285">Flavoprotein</keyword>
<dbReference type="InterPro" id="IPR050315">
    <property type="entry name" value="FAD-oxidoreductase_2"/>
</dbReference>
<accession>A0A9X2AMX1</accession>
<dbReference type="Proteomes" id="UP001139447">
    <property type="component" value="Unassembled WGS sequence"/>
</dbReference>
<evidence type="ECO:0000256" key="4">
    <source>
        <dbReference type="ARBA" id="ARBA00023002"/>
    </source>
</evidence>
<dbReference type="RefSeq" id="WP_243303133.1">
    <property type="nucleotide sequence ID" value="NZ_JALGBI010000001.1"/>
</dbReference>
<evidence type="ECO:0000256" key="3">
    <source>
        <dbReference type="ARBA" id="ARBA00022827"/>
    </source>
</evidence>
<keyword evidence="3" id="KW-0274">FAD</keyword>
<feature type="domain" description="FAD-dependent oxidoreductase 2 FAD-binding" evidence="5">
    <location>
        <begin position="7"/>
        <end position="544"/>
    </location>
</feature>
<dbReference type="PANTHER" id="PTHR43400:SF10">
    <property type="entry name" value="3-OXOSTEROID 1-DEHYDROGENASE"/>
    <property type="match status" value="1"/>
</dbReference>
<proteinExistence type="predicted"/>
<dbReference type="SUPFAM" id="SSF56425">
    <property type="entry name" value="Succinate dehydrogenase/fumarate reductase flavoprotein, catalytic domain"/>
    <property type="match status" value="1"/>
</dbReference>
<evidence type="ECO:0000313" key="6">
    <source>
        <dbReference type="EMBL" id="MCJ0761767.1"/>
    </source>
</evidence>
<dbReference type="InterPro" id="IPR003953">
    <property type="entry name" value="FAD-dep_OxRdtase_2_FAD-bd"/>
</dbReference>
<dbReference type="Gene3D" id="3.50.50.60">
    <property type="entry name" value="FAD/NAD(P)-binding domain"/>
    <property type="match status" value="2"/>
</dbReference>
<name>A0A9X2AMX1_9BURK</name>
<keyword evidence="4" id="KW-0560">Oxidoreductase</keyword>
<dbReference type="Gene3D" id="3.90.700.10">
    <property type="entry name" value="Succinate dehydrogenase/fumarate reductase flavoprotein, catalytic domain"/>
    <property type="match status" value="1"/>
</dbReference>
<evidence type="ECO:0000256" key="2">
    <source>
        <dbReference type="ARBA" id="ARBA00022630"/>
    </source>
</evidence>
<comment type="caution">
    <text evidence="6">The sequence shown here is derived from an EMBL/GenBank/DDBJ whole genome shotgun (WGS) entry which is preliminary data.</text>
</comment>
<keyword evidence="7" id="KW-1185">Reference proteome</keyword>
<dbReference type="GO" id="GO:0016491">
    <property type="term" value="F:oxidoreductase activity"/>
    <property type="evidence" value="ECO:0007669"/>
    <property type="project" value="UniProtKB-KW"/>
</dbReference>
<dbReference type="InterPro" id="IPR027477">
    <property type="entry name" value="Succ_DH/fumarate_Rdtase_cat_sf"/>
</dbReference>
<dbReference type="EMBL" id="JALGBI010000001">
    <property type="protein sequence ID" value="MCJ0761767.1"/>
    <property type="molecule type" value="Genomic_DNA"/>
</dbReference>
<reference evidence="6" key="1">
    <citation type="submission" date="2022-03" db="EMBL/GenBank/DDBJ databases">
        <authorList>
            <person name="Woo C.Y."/>
        </authorList>
    </citation>
    <scope>NUCLEOTIDE SEQUENCE</scope>
    <source>
        <strain evidence="6">CYS-02</strain>
    </source>
</reference>
<comment type="cofactor">
    <cofactor evidence="1">
        <name>FAD</name>
        <dbReference type="ChEBI" id="CHEBI:57692"/>
    </cofactor>
</comment>
<evidence type="ECO:0000259" key="5">
    <source>
        <dbReference type="Pfam" id="PF00890"/>
    </source>
</evidence>
<dbReference type="Pfam" id="PF00890">
    <property type="entry name" value="FAD_binding_2"/>
    <property type="match status" value="1"/>
</dbReference>
<organism evidence="6 7">
    <name type="scientific">Variovorax terrae</name>
    <dbReference type="NCBI Taxonomy" id="2923278"/>
    <lineage>
        <taxon>Bacteria</taxon>
        <taxon>Pseudomonadati</taxon>
        <taxon>Pseudomonadota</taxon>
        <taxon>Betaproteobacteria</taxon>
        <taxon>Burkholderiales</taxon>
        <taxon>Comamonadaceae</taxon>
        <taxon>Variovorax</taxon>
    </lineage>
</organism>
<gene>
    <name evidence="6" type="ORF">MMF98_00965</name>
</gene>
<evidence type="ECO:0000256" key="1">
    <source>
        <dbReference type="ARBA" id="ARBA00001974"/>
    </source>
</evidence>
<evidence type="ECO:0000313" key="7">
    <source>
        <dbReference type="Proteomes" id="UP001139447"/>
    </source>
</evidence>
<dbReference type="PANTHER" id="PTHR43400">
    <property type="entry name" value="FUMARATE REDUCTASE"/>
    <property type="match status" value="1"/>
</dbReference>
<protein>
    <submittedName>
        <fullName evidence="6">FAD-dependent oxidoreductase</fullName>
    </submittedName>
</protein>